<evidence type="ECO:0000313" key="3">
    <source>
        <dbReference type="Proteomes" id="UP000002297"/>
    </source>
</evidence>
<dbReference type="GeneID" id="89452484"/>
<dbReference type="InterPro" id="IPR020018">
    <property type="entry name" value="Motility-assoc_lipoprot_GldH"/>
</dbReference>
<dbReference type="STRING" id="216432.CA2559_03460"/>
<feature type="signal peptide" evidence="1">
    <location>
        <begin position="1"/>
        <end position="19"/>
    </location>
</feature>
<accession>A3U6B4</accession>
<evidence type="ECO:0000256" key="1">
    <source>
        <dbReference type="SAM" id="SignalP"/>
    </source>
</evidence>
<dbReference type="HOGENOM" id="CLU_109250_2_0_10"/>
<evidence type="ECO:0000313" key="2">
    <source>
        <dbReference type="EMBL" id="EAP87781.1"/>
    </source>
</evidence>
<dbReference type="KEGG" id="cat:CA2559_03460"/>
<dbReference type="Proteomes" id="UP000002297">
    <property type="component" value="Chromosome"/>
</dbReference>
<dbReference type="OrthoDB" id="982482at2"/>
<organism evidence="2 3">
    <name type="scientific">Croceibacter atlanticus (strain ATCC BAA-628 / JCM 21780 / CIP 108009 / IAM 15332 / KCTC 12090 / HTCC2559)</name>
    <dbReference type="NCBI Taxonomy" id="216432"/>
    <lineage>
        <taxon>Bacteria</taxon>
        <taxon>Pseudomonadati</taxon>
        <taxon>Bacteroidota</taxon>
        <taxon>Flavobacteriia</taxon>
        <taxon>Flavobacteriales</taxon>
        <taxon>Flavobacteriaceae</taxon>
        <taxon>Croceibacter</taxon>
    </lineage>
</organism>
<keyword evidence="3" id="KW-1185">Reference proteome</keyword>
<dbReference type="Pfam" id="PF14109">
    <property type="entry name" value="GldH_lipo"/>
    <property type="match status" value="1"/>
</dbReference>
<feature type="chain" id="PRO_5002659838" description="Gliding motility lipoprotein GldH" evidence="1">
    <location>
        <begin position="20"/>
        <end position="160"/>
    </location>
</feature>
<dbReference type="AlphaFoldDB" id="A3U6B4"/>
<gene>
    <name evidence="2" type="ordered locus">CA2559_03460</name>
</gene>
<dbReference type="EMBL" id="CP002046">
    <property type="protein sequence ID" value="EAP87781.1"/>
    <property type="molecule type" value="Genomic_DNA"/>
</dbReference>
<protein>
    <recommendedName>
        <fullName evidence="4">Gliding motility lipoprotein GldH</fullName>
    </recommendedName>
</protein>
<dbReference type="RefSeq" id="WP_013186457.1">
    <property type="nucleotide sequence ID" value="NC_014230.1"/>
</dbReference>
<keyword evidence="1" id="KW-0732">Signal</keyword>
<name>A3U6B4_CROAH</name>
<sequence>MRFLIVLCLSLLCCSCSDNSVYDNYKTVSGQWSSKEPLTFKISGLDTIQPYNAFINLRNTSDYNFSNLFLITELQYPNGKKVTDTLEYPMAYPDGTYMGDGFGDIKENKLWYKEHLVFNEAGEYSISIKHAMRQNGSVAGLETLKGITEVGVRIEKPTSK</sequence>
<evidence type="ECO:0008006" key="4">
    <source>
        <dbReference type="Google" id="ProtNLM"/>
    </source>
</evidence>
<proteinExistence type="predicted"/>
<reference evidence="2 3" key="1">
    <citation type="journal article" date="2010" name="J. Bacteriol.">
        <title>The complete genome sequence of Croceibacter atlanticus HTCC2559T.</title>
        <authorList>
            <person name="Oh H.M."/>
            <person name="Kang I."/>
            <person name="Ferriera S."/>
            <person name="Giovannoni S.J."/>
            <person name="Cho J.C."/>
        </authorList>
    </citation>
    <scope>NUCLEOTIDE SEQUENCE [LARGE SCALE GENOMIC DNA]</scope>
    <source>
        <strain evidence="3">ATCC BAA-628 / HTCC2559 / KCTC 12090</strain>
    </source>
</reference>
<dbReference type="NCBIfam" id="TIGR03511">
    <property type="entry name" value="GldH_lipo"/>
    <property type="match status" value="1"/>
</dbReference>
<dbReference type="eggNOG" id="ENOG50313I2">
    <property type="taxonomic scope" value="Bacteria"/>
</dbReference>